<dbReference type="Pfam" id="PF03779">
    <property type="entry name" value="SPW"/>
    <property type="match status" value="1"/>
</dbReference>
<dbReference type="InterPro" id="IPR005530">
    <property type="entry name" value="SPW"/>
</dbReference>
<name>A0A6J7G2Z2_9ZZZZ</name>
<feature type="transmembrane region" description="Helical" evidence="1">
    <location>
        <begin position="20"/>
        <end position="39"/>
    </location>
</feature>
<gene>
    <name evidence="3" type="ORF">UFOPK3564_00495</name>
</gene>
<dbReference type="EMBL" id="CAFBMK010000016">
    <property type="protein sequence ID" value="CAB4899665.1"/>
    <property type="molecule type" value="Genomic_DNA"/>
</dbReference>
<evidence type="ECO:0000259" key="2">
    <source>
        <dbReference type="Pfam" id="PF03779"/>
    </source>
</evidence>
<accession>A0A6J7G2Z2</accession>
<dbReference type="AlphaFoldDB" id="A0A6J7G2Z2"/>
<feature type="transmembrane region" description="Helical" evidence="1">
    <location>
        <begin position="104"/>
        <end position="122"/>
    </location>
</feature>
<keyword evidence="1" id="KW-0472">Membrane</keyword>
<protein>
    <submittedName>
        <fullName evidence="3">Unannotated protein</fullName>
    </submittedName>
</protein>
<feature type="transmembrane region" description="Helical" evidence="1">
    <location>
        <begin position="45"/>
        <end position="67"/>
    </location>
</feature>
<sequence>MCLPPWGTHAAMRIPVRLHAASEPFLAIVLIVMPWILGYDDSDSATIVSVAAGVVVLLVGMSTRWRLSLVKLIPQRVHGLLDMGLGVLLVLLPFILGYTEETGATVFHIVMGLGFAASGALTDWDRDDLMHPGGDARHRTVA</sequence>
<feature type="transmembrane region" description="Helical" evidence="1">
    <location>
        <begin position="79"/>
        <end position="98"/>
    </location>
</feature>
<evidence type="ECO:0000313" key="3">
    <source>
        <dbReference type="EMBL" id="CAB4899665.1"/>
    </source>
</evidence>
<reference evidence="3" key="1">
    <citation type="submission" date="2020-05" db="EMBL/GenBank/DDBJ databases">
        <authorList>
            <person name="Chiriac C."/>
            <person name="Salcher M."/>
            <person name="Ghai R."/>
            <person name="Kavagutti S V."/>
        </authorList>
    </citation>
    <scope>NUCLEOTIDE SEQUENCE</scope>
</reference>
<feature type="domain" description="SPW repeat-containing integral membrane" evidence="2">
    <location>
        <begin position="25"/>
        <end position="118"/>
    </location>
</feature>
<proteinExistence type="predicted"/>
<evidence type="ECO:0000256" key="1">
    <source>
        <dbReference type="SAM" id="Phobius"/>
    </source>
</evidence>
<keyword evidence="1" id="KW-1133">Transmembrane helix</keyword>
<organism evidence="3">
    <name type="scientific">freshwater metagenome</name>
    <dbReference type="NCBI Taxonomy" id="449393"/>
    <lineage>
        <taxon>unclassified sequences</taxon>
        <taxon>metagenomes</taxon>
        <taxon>ecological metagenomes</taxon>
    </lineage>
</organism>
<keyword evidence="1" id="KW-0812">Transmembrane</keyword>